<gene>
    <name evidence="8" type="ORF">LIPSTDRAFT_4211</name>
</gene>
<dbReference type="GO" id="GO:0016887">
    <property type="term" value="F:ATP hydrolysis activity"/>
    <property type="evidence" value="ECO:0007669"/>
    <property type="project" value="InterPro"/>
</dbReference>
<dbReference type="InterPro" id="IPR003439">
    <property type="entry name" value="ABC_transporter-like_ATP-bd"/>
</dbReference>
<dbReference type="Proteomes" id="UP000094385">
    <property type="component" value="Unassembled WGS sequence"/>
</dbReference>
<dbReference type="InterPro" id="IPR036640">
    <property type="entry name" value="ABC1_TM_sf"/>
</dbReference>
<dbReference type="PROSITE" id="PS00211">
    <property type="entry name" value="ABC_TRANSPORTER_1"/>
    <property type="match status" value="1"/>
</dbReference>
<feature type="domain" description="ABC transporter" evidence="6">
    <location>
        <begin position="170"/>
        <end position="397"/>
    </location>
</feature>
<evidence type="ECO:0000259" key="7">
    <source>
        <dbReference type="PROSITE" id="PS50929"/>
    </source>
</evidence>
<dbReference type="InterPro" id="IPR039421">
    <property type="entry name" value="Type_1_exporter"/>
</dbReference>
<keyword evidence="2 5" id="KW-0812">Transmembrane</keyword>
<feature type="domain" description="ABC transmembrane type-1" evidence="7">
    <location>
        <begin position="1"/>
        <end position="248"/>
    </location>
</feature>
<protein>
    <recommendedName>
        <fullName evidence="10">ABC transmembrane type-1 domain-containing protein</fullName>
    </recommendedName>
</protein>
<reference evidence="8 9" key="1">
    <citation type="journal article" date="2016" name="Proc. Natl. Acad. Sci. U.S.A.">
        <title>Comparative genomics of biotechnologically important yeasts.</title>
        <authorList>
            <person name="Riley R."/>
            <person name="Haridas S."/>
            <person name="Wolfe K.H."/>
            <person name="Lopes M.R."/>
            <person name="Hittinger C.T."/>
            <person name="Goeker M."/>
            <person name="Salamov A.A."/>
            <person name="Wisecaver J.H."/>
            <person name="Long T.M."/>
            <person name="Calvey C.H."/>
            <person name="Aerts A.L."/>
            <person name="Barry K.W."/>
            <person name="Choi C."/>
            <person name="Clum A."/>
            <person name="Coughlan A.Y."/>
            <person name="Deshpande S."/>
            <person name="Douglass A.P."/>
            <person name="Hanson S.J."/>
            <person name="Klenk H.-P."/>
            <person name="LaButti K.M."/>
            <person name="Lapidus A."/>
            <person name="Lindquist E.A."/>
            <person name="Lipzen A.M."/>
            <person name="Meier-Kolthoff J.P."/>
            <person name="Ohm R.A."/>
            <person name="Otillar R.P."/>
            <person name="Pangilinan J.L."/>
            <person name="Peng Y."/>
            <person name="Rokas A."/>
            <person name="Rosa C.A."/>
            <person name="Scheuner C."/>
            <person name="Sibirny A.A."/>
            <person name="Slot J.C."/>
            <person name="Stielow J.B."/>
            <person name="Sun H."/>
            <person name="Kurtzman C.P."/>
            <person name="Blackwell M."/>
            <person name="Grigoriev I.V."/>
            <person name="Jeffries T.W."/>
        </authorList>
    </citation>
    <scope>NUCLEOTIDE SEQUENCE [LARGE SCALE GENOMIC DNA]</scope>
    <source>
        <strain evidence="8 9">NRRL Y-11557</strain>
    </source>
</reference>
<keyword evidence="3 5" id="KW-1133">Transmembrane helix</keyword>
<comment type="subcellular location">
    <subcellularLocation>
        <location evidence="1">Membrane</location>
        <topology evidence="1">Multi-pass membrane protein</topology>
    </subcellularLocation>
</comment>
<evidence type="ECO:0000256" key="3">
    <source>
        <dbReference type="ARBA" id="ARBA00022989"/>
    </source>
</evidence>
<dbReference type="GO" id="GO:0005524">
    <property type="term" value="F:ATP binding"/>
    <property type="evidence" value="ECO:0007669"/>
    <property type="project" value="InterPro"/>
</dbReference>
<dbReference type="InterPro" id="IPR017871">
    <property type="entry name" value="ABC_transporter-like_CS"/>
</dbReference>
<dbReference type="AlphaFoldDB" id="A0A1E3Q3U5"/>
<dbReference type="GO" id="GO:0140359">
    <property type="term" value="F:ABC-type transporter activity"/>
    <property type="evidence" value="ECO:0007669"/>
    <property type="project" value="InterPro"/>
</dbReference>
<dbReference type="GO" id="GO:0016020">
    <property type="term" value="C:membrane"/>
    <property type="evidence" value="ECO:0007669"/>
    <property type="project" value="UniProtKB-SubCell"/>
</dbReference>
<feature type="transmembrane region" description="Helical" evidence="5">
    <location>
        <begin position="237"/>
        <end position="256"/>
    </location>
</feature>
<organism evidence="8 9">
    <name type="scientific">Lipomyces starkeyi NRRL Y-11557</name>
    <dbReference type="NCBI Taxonomy" id="675824"/>
    <lineage>
        <taxon>Eukaryota</taxon>
        <taxon>Fungi</taxon>
        <taxon>Dikarya</taxon>
        <taxon>Ascomycota</taxon>
        <taxon>Saccharomycotina</taxon>
        <taxon>Lipomycetes</taxon>
        <taxon>Lipomycetales</taxon>
        <taxon>Lipomycetaceae</taxon>
        <taxon>Lipomyces</taxon>
    </lineage>
</organism>
<evidence type="ECO:0000256" key="1">
    <source>
        <dbReference type="ARBA" id="ARBA00004141"/>
    </source>
</evidence>
<accession>A0A1E3Q3U5</accession>
<sequence length="399" mass="43953">MFASITGLANPIQAVFFAKCVSSFESTHITYGEMRHTVNLYSGLFFMLAVVEGIAFTMSGAYLVYASQQLVRRTRLITFRHYIRQDIAFHDRPANSPSALSSTLSTEAQQLEGLTGTTFGQIVNTSVSLTAGMILSLCIGWKLALVCIASKAKPAYLESADSACEAIRDVRTVAALNRENQVQEEYFDGISSQVAKSRVVSVQSAGLYALCQVMLFWILALAFWYGSTLLLKKEYSVFQFFILLMAIITGSIRYNLHLGTSEAITDDEMHDACKQANIHDFIMALPDCYDTPCGAKGTLLSGGQKQRIAIARAILRKPRILLLDEATSALDSESEKVVQDALDKAAKGRTTIAVAHRLSTIQNADVIFVFENGRILEYGTHQQLLAMAVIAKLMFQHLK</sequence>
<dbReference type="SUPFAM" id="SSF90123">
    <property type="entry name" value="ABC transporter transmembrane region"/>
    <property type="match status" value="1"/>
</dbReference>
<dbReference type="Pfam" id="PF00664">
    <property type="entry name" value="ABC_membrane"/>
    <property type="match status" value="2"/>
</dbReference>
<dbReference type="InterPro" id="IPR011527">
    <property type="entry name" value="ABC1_TM_dom"/>
</dbReference>
<dbReference type="EMBL" id="KV454296">
    <property type="protein sequence ID" value="ODQ71832.1"/>
    <property type="molecule type" value="Genomic_DNA"/>
</dbReference>
<keyword evidence="4 5" id="KW-0472">Membrane</keyword>
<dbReference type="PROSITE" id="PS50893">
    <property type="entry name" value="ABC_TRANSPORTER_2"/>
    <property type="match status" value="1"/>
</dbReference>
<evidence type="ECO:0000259" key="6">
    <source>
        <dbReference type="PROSITE" id="PS50893"/>
    </source>
</evidence>
<dbReference type="CDD" id="cd18578">
    <property type="entry name" value="ABC_6TM_Pgp_ABCB1_D2_like"/>
    <property type="match status" value="1"/>
</dbReference>
<dbReference type="Pfam" id="PF00005">
    <property type="entry name" value="ABC_tran"/>
    <property type="match status" value="1"/>
</dbReference>
<evidence type="ECO:0000313" key="8">
    <source>
        <dbReference type="EMBL" id="ODQ71832.1"/>
    </source>
</evidence>
<name>A0A1E3Q3U5_LIPST</name>
<feature type="transmembrane region" description="Helical" evidence="5">
    <location>
        <begin position="41"/>
        <end position="65"/>
    </location>
</feature>
<evidence type="ECO:0000256" key="4">
    <source>
        <dbReference type="ARBA" id="ARBA00023136"/>
    </source>
</evidence>
<evidence type="ECO:0000256" key="2">
    <source>
        <dbReference type="ARBA" id="ARBA00022692"/>
    </source>
</evidence>
<feature type="transmembrane region" description="Helical" evidence="5">
    <location>
        <begin position="205"/>
        <end position="225"/>
    </location>
</feature>
<keyword evidence="9" id="KW-1185">Reference proteome</keyword>
<dbReference type="OrthoDB" id="6500128at2759"/>
<dbReference type="FunFam" id="3.40.50.300:FF:002695">
    <property type="entry name" value="ABC multidrug transporter, putative"/>
    <property type="match status" value="1"/>
</dbReference>
<dbReference type="Gene3D" id="3.40.50.300">
    <property type="entry name" value="P-loop containing nucleotide triphosphate hydrolases"/>
    <property type="match status" value="1"/>
</dbReference>
<dbReference type="PROSITE" id="PS50929">
    <property type="entry name" value="ABC_TM1F"/>
    <property type="match status" value="1"/>
</dbReference>
<dbReference type="PANTHER" id="PTHR24221">
    <property type="entry name" value="ATP-BINDING CASSETTE SUB-FAMILY B"/>
    <property type="match status" value="1"/>
</dbReference>
<evidence type="ECO:0000313" key="9">
    <source>
        <dbReference type="Proteomes" id="UP000094385"/>
    </source>
</evidence>
<dbReference type="PANTHER" id="PTHR24221:SF503">
    <property type="entry name" value="MITOCHONDRIAL POTASSIUM CHANNEL ATP-BINDING SUBUNIT"/>
    <property type="match status" value="1"/>
</dbReference>
<dbReference type="Gene3D" id="1.20.1560.10">
    <property type="entry name" value="ABC transporter type 1, transmembrane domain"/>
    <property type="match status" value="1"/>
</dbReference>
<dbReference type="SUPFAM" id="SSF52540">
    <property type="entry name" value="P-loop containing nucleoside triphosphate hydrolases"/>
    <property type="match status" value="1"/>
</dbReference>
<evidence type="ECO:0008006" key="10">
    <source>
        <dbReference type="Google" id="ProtNLM"/>
    </source>
</evidence>
<dbReference type="InterPro" id="IPR027417">
    <property type="entry name" value="P-loop_NTPase"/>
</dbReference>
<proteinExistence type="predicted"/>
<evidence type="ECO:0000256" key="5">
    <source>
        <dbReference type="SAM" id="Phobius"/>
    </source>
</evidence>
<dbReference type="STRING" id="675824.A0A1E3Q3U5"/>